<organism evidence="1 2">
    <name type="scientific">Aphanomyces astaci</name>
    <name type="common">Crayfish plague agent</name>
    <dbReference type="NCBI Taxonomy" id="112090"/>
    <lineage>
        <taxon>Eukaryota</taxon>
        <taxon>Sar</taxon>
        <taxon>Stramenopiles</taxon>
        <taxon>Oomycota</taxon>
        <taxon>Saprolegniomycetes</taxon>
        <taxon>Saprolegniales</taxon>
        <taxon>Verrucalvaceae</taxon>
        <taxon>Aphanomyces</taxon>
    </lineage>
</organism>
<protein>
    <submittedName>
        <fullName evidence="1">Uncharacterized protein</fullName>
    </submittedName>
</protein>
<reference evidence="1 2" key="1">
    <citation type="submission" date="2019-06" db="EMBL/GenBank/DDBJ databases">
        <title>Genomics analysis of Aphanomyces spp. identifies a new class of oomycete effector associated with host adaptation.</title>
        <authorList>
            <person name="Gaulin E."/>
        </authorList>
    </citation>
    <scope>NUCLEOTIDE SEQUENCE [LARGE SCALE GENOMIC DNA]</scope>
    <source>
        <strain evidence="1 2">E</strain>
    </source>
</reference>
<comment type="caution">
    <text evidence="1">The sequence shown here is derived from an EMBL/GenBank/DDBJ whole genome shotgun (WGS) entry which is preliminary data.</text>
</comment>
<proteinExistence type="predicted"/>
<evidence type="ECO:0000313" key="1">
    <source>
        <dbReference type="EMBL" id="KAF0760392.1"/>
    </source>
</evidence>
<evidence type="ECO:0000313" key="2">
    <source>
        <dbReference type="Proteomes" id="UP000469452"/>
    </source>
</evidence>
<accession>A0A6A5AQ64</accession>
<gene>
    <name evidence="1" type="ORF">AaE_003571</name>
</gene>
<dbReference type="AlphaFoldDB" id="A0A6A5AQ64"/>
<dbReference type="Proteomes" id="UP000469452">
    <property type="component" value="Unassembled WGS sequence"/>
</dbReference>
<sequence>HAAILRRSNGSCIVWDVATLAQGVETPLDKHVVALQPFVCSRGSLGSVYRHEVKTVLSTDQHARLVQSTCKLMQHQMSGPGPSIVVDAPLPDQTLKSNATAINTRLHAITMLVRQHLEVQTKRLSWFDLFCAQRSRLGGGHCRSYTAFKCKRLPWILSSMPANRYCTLAYTFVMTWHNVVFALDMAVMDSNSHS</sequence>
<feature type="non-terminal residue" evidence="1">
    <location>
        <position position="1"/>
    </location>
</feature>
<name>A0A6A5AQ64_APHAT</name>
<dbReference type="EMBL" id="VJMI01008805">
    <property type="protein sequence ID" value="KAF0760392.1"/>
    <property type="molecule type" value="Genomic_DNA"/>
</dbReference>